<organism evidence="2 3">
    <name type="scientific">Patellaria atrata CBS 101060</name>
    <dbReference type="NCBI Taxonomy" id="1346257"/>
    <lineage>
        <taxon>Eukaryota</taxon>
        <taxon>Fungi</taxon>
        <taxon>Dikarya</taxon>
        <taxon>Ascomycota</taxon>
        <taxon>Pezizomycotina</taxon>
        <taxon>Dothideomycetes</taxon>
        <taxon>Dothideomycetes incertae sedis</taxon>
        <taxon>Patellariales</taxon>
        <taxon>Patellariaceae</taxon>
        <taxon>Patellaria</taxon>
    </lineage>
</organism>
<name>A0A9P4S3B0_9PEZI</name>
<dbReference type="PANTHER" id="PTHR12303:SF13">
    <property type="match status" value="1"/>
</dbReference>
<dbReference type="Gene3D" id="3.40.50.150">
    <property type="entry name" value="Vaccinia Virus protein VP39"/>
    <property type="match status" value="1"/>
</dbReference>
<dbReference type="CDD" id="cd02440">
    <property type="entry name" value="AdoMet_MTases"/>
    <property type="match status" value="1"/>
</dbReference>
<keyword evidence="3" id="KW-1185">Reference proteome</keyword>
<accession>A0A9P4S3B0</accession>
<protein>
    <submittedName>
        <fullName evidence="2">N2227-domain-containing protein</fullName>
    </submittedName>
</protein>
<sequence>MPVLSCIFCLPYNSMRVFLLILWCWVCSSSSSSTYKNLALASSHNSVDSFLSDAKPVTVVVTRITVLTAQDLITPDQSERHRKEKKRLLEQLNKNDKSSRNSRNRLLKALHGFSRCGERNLAELKRWKSHYGHVPRHQKKVLEQAVRYSEKLNINEQLIWKNHQLCEEIVRAALDFYDITSNELEGFIHESEAKSEPADRISVSQALKHYVRDWSGEGAHERKTFSCILNTLAVYAPPLEQRISNPLRVLIPGAGLGRLGFNITALDGYEVTTNEWSMFMNVAYRFLESRPNAGQHVFYPFIDSWSHHATTADLQRNVTFPDQRLDTSSVLLVEGDFTTAFQGSRDSFDFIVTHFFIDTARNLMSYLETIHTTLRKGGYWINSGPLLYGSGPWVQLSLDEIIAVSEHLGFEFLEMGPTCGESTFPGKKVRWIAGIYGSNERALNINGYRVQSWVARKK</sequence>
<dbReference type="Pfam" id="PF07942">
    <property type="entry name" value="CARME"/>
    <property type="match status" value="1"/>
</dbReference>
<feature type="signal peptide" evidence="1">
    <location>
        <begin position="1"/>
        <end position="31"/>
    </location>
</feature>
<feature type="chain" id="PRO_5040494558" evidence="1">
    <location>
        <begin position="32"/>
        <end position="458"/>
    </location>
</feature>
<comment type="caution">
    <text evidence="2">The sequence shown here is derived from an EMBL/GenBank/DDBJ whole genome shotgun (WGS) entry which is preliminary data.</text>
</comment>
<dbReference type="AlphaFoldDB" id="A0A9P4S3B0"/>
<reference evidence="2" key="1">
    <citation type="journal article" date="2020" name="Stud. Mycol.">
        <title>101 Dothideomycetes genomes: a test case for predicting lifestyles and emergence of pathogens.</title>
        <authorList>
            <person name="Haridas S."/>
            <person name="Albert R."/>
            <person name="Binder M."/>
            <person name="Bloem J."/>
            <person name="Labutti K."/>
            <person name="Salamov A."/>
            <person name="Andreopoulos B."/>
            <person name="Baker S."/>
            <person name="Barry K."/>
            <person name="Bills G."/>
            <person name="Bluhm B."/>
            <person name="Cannon C."/>
            <person name="Castanera R."/>
            <person name="Culley D."/>
            <person name="Daum C."/>
            <person name="Ezra D."/>
            <person name="Gonzalez J."/>
            <person name="Henrissat B."/>
            <person name="Kuo A."/>
            <person name="Liang C."/>
            <person name="Lipzen A."/>
            <person name="Lutzoni F."/>
            <person name="Magnuson J."/>
            <person name="Mondo S."/>
            <person name="Nolan M."/>
            <person name="Ohm R."/>
            <person name="Pangilinan J."/>
            <person name="Park H.-J."/>
            <person name="Ramirez L."/>
            <person name="Alfaro M."/>
            <person name="Sun H."/>
            <person name="Tritt A."/>
            <person name="Yoshinaga Y."/>
            <person name="Zwiers L.-H."/>
            <person name="Turgeon B."/>
            <person name="Goodwin S."/>
            <person name="Spatafora J."/>
            <person name="Crous P."/>
            <person name="Grigoriev I."/>
        </authorList>
    </citation>
    <scope>NUCLEOTIDE SEQUENCE</scope>
    <source>
        <strain evidence="2">CBS 101060</strain>
    </source>
</reference>
<dbReference type="InterPro" id="IPR029063">
    <property type="entry name" value="SAM-dependent_MTases_sf"/>
</dbReference>
<gene>
    <name evidence="2" type="ORF">M501DRAFT_1034402</name>
</gene>
<dbReference type="InterPro" id="IPR012901">
    <property type="entry name" value="CARME"/>
</dbReference>
<dbReference type="OrthoDB" id="978at2759"/>
<dbReference type="PANTHER" id="PTHR12303">
    <property type="entry name" value="CARNOSINE N-METHYLTRANSFERASE"/>
    <property type="match status" value="1"/>
</dbReference>
<dbReference type="Proteomes" id="UP000799429">
    <property type="component" value="Unassembled WGS sequence"/>
</dbReference>
<evidence type="ECO:0000313" key="3">
    <source>
        <dbReference type="Proteomes" id="UP000799429"/>
    </source>
</evidence>
<keyword evidence="1" id="KW-0732">Signal</keyword>
<dbReference type="SUPFAM" id="SSF53335">
    <property type="entry name" value="S-adenosyl-L-methionine-dependent methyltransferases"/>
    <property type="match status" value="1"/>
</dbReference>
<evidence type="ECO:0000313" key="2">
    <source>
        <dbReference type="EMBL" id="KAF2835463.1"/>
    </source>
</evidence>
<dbReference type="EMBL" id="MU006108">
    <property type="protein sequence ID" value="KAF2835463.1"/>
    <property type="molecule type" value="Genomic_DNA"/>
</dbReference>
<dbReference type="SMART" id="SM01296">
    <property type="entry name" value="N2227"/>
    <property type="match status" value="1"/>
</dbReference>
<evidence type="ECO:0000256" key="1">
    <source>
        <dbReference type="SAM" id="SignalP"/>
    </source>
</evidence>
<dbReference type="GO" id="GO:0008757">
    <property type="term" value="F:S-adenosylmethionine-dependent methyltransferase activity"/>
    <property type="evidence" value="ECO:0007669"/>
    <property type="project" value="InterPro"/>
</dbReference>
<proteinExistence type="predicted"/>